<evidence type="ECO:0000313" key="1">
    <source>
        <dbReference type="EMBL" id="MBD8042137.1"/>
    </source>
</evidence>
<dbReference type="EMBL" id="JACSPP010000121">
    <property type="protein sequence ID" value="MBD8042137.1"/>
    <property type="molecule type" value="Genomic_DNA"/>
</dbReference>
<proteinExistence type="predicted"/>
<evidence type="ECO:0000313" key="2">
    <source>
        <dbReference type="Proteomes" id="UP000620874"/>
    </source>
</evidence>
<protein>
    <submittedName>
        <fullName evidence="1">Uncharacterized protein</fullName>
    </submittedName>
</protein>
<organism evidence="1 2">
    <name type="scientific">Phocaeicola intestinalis</name>
    <dbReference type="NCBI Taxonomy" id="2762212"/>
    <lineage>
        <taxon>Bacteria</taxon>
        <taxon>Pseudomonadati</taxon>
        <taxon>Bacteroidota</taxon>
        <taxon>Bacteroidia</taxon>
        <taxon>Bacteroidales</taxon>
        <taxon>Bacteroidaceae</taxon>
        <taxon>Phocaeicola</taxon>
    </lineage>
</organism>
<comment type="caution">
    <text evidence="1">The sequence shown here is derived from an EMBL/GenBank/DDBJ whole genome shotgun (WGS) entry which is preliminary data.</text>
</comment>
<gene>
    <name evidence="1" type="ORF">H9625_17235</name>
</gene>
<sequence>MEFIIVSVLLIATASFVGGWALVSFYKAELHYGTYFHTNTQQQSDIEEIDSQKIFESKISLLDKPISFSFPITRRTCTQTSSE</sequence>
<keyword evidence="2" id="KW-1185">Reference proteome</keyword>
<dbReference type="RefSeq" id="WP_087396985.1">
    <property type="nucleotide sequence ID" value="NZ_JACSPP010000121.1"/>
</dbReference>
<name>A0ABR8YD73_9BACT</name>
<reference evidence="1 2" key="1">
    <citation type="submission" date="2020-08" db="EMBL/GenBank/DDBJ databases">
        <title>A Genomic Blueprint of the Chicken Gut Microbiome.</title>
        <authorList>
            <person name="Gilroy R."/>
            <person name="Ravi A."/>
            <person name="Getino M."/>
            <person name="Pursley I."/>
            <person name="Horton D.L."/>
            <person name="Alikhan N.-F."/>
            <person name="Baker D."/>
            <person name="Gharbi K."/>
            <person name="Hall N."/>
            <person name="Watson M."/>
            <person name="Adriaenssens E.M."/>
            <person name="Foster-Nyarko E."/>
            <person name="Jarju S."/>
            <person name="Secka A."/>
            <person name="Antonio M."/>
            <person name="Oren A."/>
            <person name="Chaudhuri R."/>
            <person name="La Ragione R.M."/>
            <person name="Hildebrand F."/>
            <person name="Pallen M.J."/>
        </authorList>
    </citation>
    <scope>NUCLEOTIDE SEQUENCE [LARGE SCALE GENOMIC DNA]</scope>
    <source>
        <strain evidence="1 2">Sa1CVN1</strain>
    </source>
</reference>
<accession>A0ABR8YD73</accession>
<dbReference type="Proteomes" id="UP000620874">
    <property type="component" value="Unassembled WGS sequence"/>
</dbReference>